<dbReference type="Pfam" id="PF05615">
    <property type="entry name" value="THOC7"/>
    <property type="match status" value="1"/>
</dbReference>
<feature type="compositionally biased region" description="Polar residues" evidence="3">
    <location>
        <begin position="317"/>
        <end position="346"/>
    </location>
</feature>
<feature type="compositionally biased region" description="Acidic residues" evidence="3">
    <location>
        <begin position="361"/>
        <end position="372"/>
    </location>
</feature>
<name>A0AAD9CWE0_PAPLA</name>
<dbReference type="GO" id="GO:0006397">
    <property type="term" value="P:mRNA processing"/>
    <property type="evidence" value="ECO:0007669"/>
    <property type="project" value="InterPro"/>
</dbReference>
<gene>
    <name evidence="4" type="ORF">DB88DRAFT_496199</name>
</gene>
<comment type="subcellular location">
    <subcellularLocation>
        <location evidence="1">Nucleus</location>
    </subcellularLocation>
</comment>
<feature type="region of interest" description="Disordered" evidence="3">
    <location>
        <begin position="215"/>
        <end position="243"/>
    </location>
</feature>
<feature type="compositionally biased region" description="Acidic residues" evidence="3">
    <location>
        <begin position="218"/>
        <end position="230"/>
    </location>
</feature>
<keyword evidence="2" id="KW-0539">Nucleus</keyword>
<feature type="region of interest" description="Disordered" evidence="3">
    <location>
        <begin position="256"/>
        <end position="396"/>
    </location>
</feature>
<sequence>MAYREGNSRPFPVDAYNHFRITHPDRDLRPIIKRIHRLATPSASASGSSGNAPTEGHDASATGQGTAAPSTEEGDEEQERELVKLDLQRWKATIERIMGSVGNLEQQKGSFEEDVRKTRARIDSAKATLTEDKAVLSKKRKERDEMVECDKVTKKIKARGKTRAQLEEQISTLKESIEQHKATHELYVSTAQDRAQRFKDIIALVAEVKDIKLPDTTVSDDTDRDIDAMDVDQPGGGEGGAATNARLNASALTFQPVKSTGSARPSSSNHADGTSSQPLTRASTPAPSAPSNAANTVTGAERHGLPARPARAASSKGPLSSTNTAPQGRPNSSGHSVPSRPSNLRTVTGGPRGGGSGGSLEEGEVGGDEEGEVNERRGASKRGGEERSTRSTRNQR</sequence>
<comment type="caution">
    <text evidence="4">The sequence shown here is derived from an EMBL/GenBank/DDBJ whole genome shotgun (WGS) entry which is preliminary data.</text>
</comment>
<dbReference type="AlphaFoldDB" id="A0AAD9CWE0"/>
<evidence type="ECO:0000256" key="1">
    <source>
        <dbReference type="ARBA" id="ARBA00004123"/>
    </source>
</evidence>
<dbReference type="GO" id="GO:0000445">
    <property type="term" value="C:THO complex part of transcription export complex"/>
    <property type="evidence" value="ECO:0007669"/>
    <property type="project" value="InterPro"/>
</dbReference>
<organism evidence="4 5">
    <name type="scientific">Papiliotrema laurentii</name>
    <name type="common">Cryptococcus laurentii</name>
    <dbReference type="NCBI Taxonomy" id="5418"/>
    <lineage>
        <taxon>Eukaryota</taxon>
        <taxon>Fungi</taxon>
        <taxon>Dikarya</taxon>
        <taxon>Basidiomycota</taxon>
        <taxon>Agaricomycotina</taxon>
        <taxon>Tremellomycetes</taxon>
        <taxon>Tremellales</taxon>
        <taxon>Rhynchogastremaceae</taxon>
        <taxon>Papiliotrema</taxon>
    </lineage>
</organism>
<feature type="compositionally biased region" description="Polar residues" evidence="3">
    <location>
        <begin position="256"/>
        <end position="281"/>
    </location>
</feature>
<keyword evidence="5" id="KW-1185">Reference proteome</keyword>
<proteinExistence type="predicted"/>
<evidence type="ECO:0000313" key="5">
    <source>
        <dbReference type="Proteomes" id="UP001182556"/>
    </source>
</evidence>
<dbReference type="InterPro" id="IPR008501">
    <property type="entry name" value="THOC7/Mft1"/>
</dbReference>
<dbReference type="Proteomes" id="UP001182556">
    <property type="component" value="Unassembled WGS sequence"/>
</dbReference>
<dbReference type="EMBL" id="JAODAN010000008">
    <property type="protein sequence ID" value="KAK1922762.1"/>
    <property type="molecule type" value="Genomic_DNA"/>
</dbReference>
<feature type="compositionally biased region" description="Low complexity" evidence="3">
    <location>
        <begin position="282"/>
        <end position="296"/>
    </location>
</feature>
<reference evidence="4" key="1">
    <citation type="submission" date="2023-02" db="EMBL/GenBank/DDBJ databases">
        <title>Identification and recombinant expression of a fungal hydrolase from Papiliotrema laurentii that hydrolyzes apple cutin and clears colloidal polyester polyurethane.</title>
        <authorList>
            <consortium name="DOE Joint Genome Institute"/>
            <person name="Roman V.A."/>
            <person name="Bojanowski C."/>
            <person name="Crable B.R."/>
            <person name="Wagner D.N."/>
            <person name="Hung C.S."/>
            <person name="Nadeau L.J."/>
            <person name="Schratz L."/>
            <person name="Haridas S."/>
            <person name="Pangilinan J."/>
            <person name="Lipzen A."/>
            <person name="Na H."/>
            <person name="Yan M."/>
            <person name="Ng V."/>
            <person name="Grigoriev I.V."/>
            <person name="Spatafora J.W."/>
            <person name="Barlow D."/>
            <person name="Biffinger J."/>
            <person name="Kelley-Loughnane N."/>
            <person name="Varaljay V.A."/>
            <person name="Crookes-Goodson W.J."/>
        </authorList>
    </citation>
    <scope>NUCLEOTIDE SEQUENCE</scope>
    <source>
        <strain evidence="4">5307AH</strain>
    </source>
</reference>
<feature type="compositionally biased region" description="Basic and acidic residues" evidence="3">
    <location>
        <begin position="373"/>
        <end position="389"/>
    </location>
</feature>
<protein>
    <submittedName>
        <fullName evidence="4">Uncharacterized protein</fullName>
    </submittedName>
</protein>
<evidence type="ECO:0000256" key="2">
    <source>
        <dbReference type="ARBA" id="ARBA00023242"/>
    </source>
</evidence>
<feature type="compositionally biased region" description="Gly residues" evidence="3">
    <location>
        <begin position="350"/>
        <end position="360"/>
    </location>
</feature>
<feature type="region of interest" description="Disordered" evidence="3">
    <location>
        <begin position="39"/>
        <end position="81"/>
    </location>
</feature>
<accession>A0AAD9CWE0</accession>
<evidence type="ECO:0000313" key="4">
    <source>
        <dbReference type="EMBL" id="KAK1922762.1"/>
    </source>
</evidence>
<evidence type="ECO:0000256" key="3">
    <source>
        <dbReference type="SAM" id="MobiDB-lite"/>
    </source>
</evidence>